<dbReference type="GO" id="GO:0005576">
    <property type="term" value="C:extracellular region"/>
    <property type="evidence" value="ECO:0007669"/>
    <property type="project" value="UniProtKB-SubCell"/>
</dbReference>
<dbReference type="InterPro" id="IPR001492">
    <property type="entry name" value="Flagellin"/>
</dbReference>
<reference evidence="6 7" key="1">
    <citation type="submission" date="2020-10" db="EMBL/GenBank/DDBJ databases">
        <title>Complete genome sequence of Paludibaculum fermentans P105T, a facultatively anaerobic acidobacterium capable of dissimilatory Fe(III) reduction.</title>
        <authorList>
            <person name="Dedysh S.N."/>
            <person name="Beletsky A.V."/>
            <person name="Kulichevskaya I.S."/>
            <person name="Mardanov A.V."/>
            <person name="Ravin N.V."/>
        </authorList>
    </citation>
    <scope>NUCLEOTIDE SEQUENCE [LARGE SCALE GENOMIC DNA]</scope>
    <source>
        <strain evidence="6 7">P105</strain>
    </source>
</reference>
<name>A0A7S7SJS9_PALFE</name>
<dbReference type="SUPFAM" id="SSF64518">
    <property type="entry name" value="Phase 1 flagellin"/>
    <property type="match status" value="1"/>
</dbReference>
<evidence type="ECO:0000256" key="3">
    <source>
        <dbReference type="RuleBase" id="RU362073"/>
    </source>
</evidence>
<evidence type="ECO:0000259" key="5">
    <source>
        <dbReference type="Pfam" id="PF00700"/>
    </source>
</evidence>
<dbReference type="PANTHER" id="PTHR42792">
    <property type="entry name" value="FLAGELLIN"/>
    <property type="match status" value="1"/>
</dbReference>
<dbReference type="PANTHER" id="PTHR42792:SF1">
    <property type="entry name" value="FLAGELLAR HOOK-ASSOCIATED PROTEIN 3"/>
    <property type="match status" value="1"/>
</dbReference>
<evidence type="ECO:0000313" key="7">
    <source>
        <dbReference type="Proteomes" id="UP000593892"/>
    </source>
</evidence>
<dbReference type="Gene3D" id="1.20.1330.10">
    <property type="entry name" value="f41 fragment of flagellin, N-terminal domain"/>
    <property type="match status" value="1"/>
</dbReference>
<feature type="domain" description="Flagellin C-terminal" evidence="5">
    <location>
        <begin position="227"/>
        <end position="299"/>
    </location>
</feature>
<dbReference type="Pfam" id="PF00700">
    <property type="entry name" value="Flagellin_C"/>
    <property type="match status" value="1"/>
</dbReference>
<dbReference type="EMBL" id="CP063849">
    <property type="protein sequence ID" value="QOY86751.1"/>
    <property type="molecule type" value="Genomic_DNA"/>
</dbReference>
<dbReference type="KEGG" id="pfer:IRI77_28790"/>
<evidence type="ECO:0000256" key="2">
    <source>
        <dbReference type="ARBA" id="ARBA00023143"/>
    </source>
</evidence>
<dbReference type="RefSeq" id="WP_194448420.1">
    <property type="nucleotide sequence ID" value="NZ_CP063849.1"/>
</dbReference>
<comment type="subcellular location">
    <subcellularLocation>
        <location evidence="3">Secreted</location>
    </subcellularLocation>
    <subcellularLocation>
        <location evidence="3">Bacterial flagellum</location>
    </subcellularLocation>
</comment>
<keyword evidence="2 3" id="KW-0975">Bacterial flagellum</keyword>
<evidence type="ECO:0000256" key="1">
    <source>
        <dbReference type="ARBA" id="ARBA00005709"/>
    </source>
</evidence>
<keyword evidence="3" id="KW-0964">Secreted</keyword>
<dbReference type="AlphaFoldDB" id="A0A7S7SJS9"/>
<accession>A0A7S7SJS9</accession>
<sequence length="301" mass="32577">MIRSIDGSTDLYLNRLRQINERMTKAQSEVSGGKRVEAASDDPAVLSNLLQVRTDLARLTQVSTNLDRVRSEADSAEGAMQNAVRMFDQVRTLGLSAANSEQTAVSRASVADQIGTLLERMVGLGNTQVAGRFIFSGDGDQGPAYQLDLQQNPPWSSYLGSASSRLVAHPNGGVIEVAQDAQTIFDNSDPSRNVFQAMENLRQALVANDTEAIEAALAPLPGVSDHLNSSLSFYGNVQNRLEDAVNTSSREQVRLKQDQSSLADADQTQAILDLTQLKYGQQAALEVHAKMGKTSLFDYMG</sequence>
<dbReference type="InterPro" id="IPR001029">
    <property type="entry name" value="Flagellin_N"/>
</dbReference>
<dbReference type="InterPro" id="IPR046358">
    <property type="entry name" value="Flagellin_C"/>
</dbReference>
<dbReference type="GO" id="GO:0005198">
    <property type="term" value="F:structural molecule activity"/>
    <property type="evidence" value="ECO:0007669"/>
    <property type="project" value="UniProtKB-UniRule"/>
</dbReference>
<evidence type="ECO:0000313" key="6">
    <source>
        <dbReference type="EMBL" id="QOY86751.1"/>
    </source>
</evidence>
<proteinExistence type="inferred from homology"/>
<dbReference type="GO" id="GO:0009288">
    <property type="term" value="C:bacterial-type flagellum"/>
    <property type="evidence" value="ECO:0007669"/>
    <property type="project" value="UniProtKB-SubCell"/>
</dbReference>
<protein>
    <recommendedName>
        <fullName evidence="3">Flagellin</fullName>
    </recommendedName>
</protein>
<gene>
    <name evidence="6" type="ORF">IRI77_28790</name>
</gene>
<keyword evidence="7" id="KW-1185">Reference proteome</keyword>
<organism evidence="6 7">
    <name type="scientific">Paludibaculum fermentans</name>
    <dbReference type="NCBI Taxonomy" id="1473598"/>
    <lineage>
        <taxon>Bacteria</taxon>
        <taxon>Pseudomonadati</taxon>
        <taxon>Acidobacteriota</taxon>
        <taxon>Terriglobia</taxon>
        <taxon>Bryobacterales</taxon>
        <taxon>Bryobacteraceae</taxon>
        <taxon>Paludibaculum</taxon>
    </lineage>
</organism>
<comment type="similarity">
    <text evidence="1 3">Belongs to the bacterial flagellin family.</text>
</comment>
<evidence type="ECO:0000259" key="4">
    <source>
        <dbReference type="Pfam" id="PF00669"/>
    </source>
</evidence>
<comment type="function">
    <text evidence="3">Flagellin is the subunit protein which polymerizes to form the filaments of bacterial flagella.</text>
</comment>
<dbReference type="Pfam" id="PF00669">
    <property type="entry name" value="Flagellin_N"/>
    <property type="match status" value="1"/>
</dbReference>
<dbReference type="Proteomes" id="UP000593892">
    <property type="component" value="Chromosome"/>
</dbReference>
<feature type="domain" description="Flagellin N-terminal" evidence="4">
    <location>
        <begin position="14"/>
        <end position="137"/>
    </location>
</feature>